<reference evidence="4" key="1">
    <citation type="submission" date="2018-06" db="EMBL/GenBank/DDBJ databases">
        <authorList>
            <person name="Zhirakovskaya E."/>
        </authorList>
    </citation>
    <scope>NUCLEOTIDE SEQUENCE</scope>
</reference>
<organism evidence="4">
    <name type="scientific">hydrothermal vent metagenome</name>
    <dbReference type="NCBI Taxonomy" id="652676"/>
    <lineage>
        <taxon>unclassified sequences</taxon>
        <taxon>metagenomes</taxon>
        <taxon>ecological metagenomes</taxon>
    </lineage>
</organism>
<dbReference type="Gene3D" id="2.60.40.1940">
    <property type="match status" value="1"/>
</dbReference>
<evidence type="ECO:0000259" key="3">
    <source>
        <dbReference type="SMART" id="SM01360"/>
    </source>
</evidence>
<dbReference type="InterPro" id="IPR041555">
    <property type="entry name" value="MG3"/>
</dbReference>
<evidence type="ECO:0000259" key="2">
    <source>
        <dbReference type="SMART" id="SM01359"/>
    </source>
</evidence>
<dbReference type="InterPro" id="IPR011626">
    <property type="entry name" value="Alpha-macroglobulin_TED"/>
</dbReference>
<dbReference type="PANTHER" id="PTHR40094">
    <property type="entry name" value="ALPHA-2-MACROGLOBULIN HOMOLOG"/>
    <property type="match status" value="1"/>
</dbReference>
<name>A0A3B1DW00_9ZZZZ</name>
<feature type="region of interest" description="Disordered" evidence="1">
    <location>
        <begin position="525"/>
        <end position="589"/>
    </location>
</feature>
<evidence type="ECO:0000256" key="1">
    <source>
        <dbReference type="SAM" id="MobiDB-lite"/>
    </source>
</evidence>
<feature type="non-terminal residue" evidence="4">
    <location>
        <position position="1"/>
    </location>
</feature>
<feature type="domain" description="Alpha-2-macroglobulin bait region" evidence="2">
    <location>
        <begin position="323"/>
        <end position="464"/>
    </location>
</feature>
<dbReference type="InterPro" id="IPR008930">
    <property type="entry name" value="Terpenoid_cyclase/PrenylTrfase"/>
</dbReference>
<feature type="domain" description="Alpha-2-macroglobulin" evidence="3">
    <location>
        <begin position="601"/>
        <end position="691"/>
    </location>
</feature>
<dbReference type="Pfam" id="PF00207">
    <property type="entry name" value="A2M"/>
    <property type="match status" value="1"/>
</dbReference>
<evidence type="ECO:0000313" key="4">
    <source>
        <dbReference type="EMBL" id="VAX40318.1"/>
    </source>
</evidence>
<proteinExistence type="predicted"/>
<dbReference type="SMART" id="SM01360">
    <property type="entry name" value="A2M"/>
    <property type="match status" value="1"/>
</dbReference>
<accession>A0A3B1DW00</accession>
<dbReference type="InterPro" id="IPR041246">
    <property type="entry name" value="Bact_MG10"/>
</dbReference>
<dbReference type="Pfam" id="PF17973">
    <property type="entry name" value="bMG10"/>
    <property type="match status" value="1"/>
</dbReference>
<dbReference type="PANTHER" id="PTHR40094:SF1">
    <property type="entry name" value="UBIQUITIN DOMAIN-CONTAINING PROTEIN"/>
    <property type="match status" value="1"/>
</dbReference>
<dbReference type="EMBL" id="UOGL01000425">
    <property type="protein sequence ID" value="VAX40318.1"/>
    <property type="molecule type" value="Genomic_DNA"/>
</dbReference>
<dbReference type="Pfam" id="PF17791">
    <property type="entry name" value="MG3"/>
    <property type="match status" value="1"/>
</dbReference>
<feature type="compositionally biased region" description="Low complexity" evidence="1">
    <location>
        <begin position="544"/>
        <end position="553"/>
    </location>
</feature>
<sequence>GGFDGEYKLPDDATLGQYYVQIQWDNKHRVGGGGRFRVEEYKKPEFEVTIDAPKEPVMLGEKITATITAKYYFGAPVTHAKVKYKITRTNYNQQWYPYAKWDWFYGPGYWWFADNYDFYPGWRIWNSCFRPIPPWWGHRSDPPEVVLEREVEIGEDGIVKVEIDTAIAKAVHSDQDHKYQITAEVVDQSRRTIVGSGQVLVARKPFKVFAWMNNGHYETGDTAVASFKAQTLDNKPIKGNGKLTLFKVHYDKKGKLTEKELFTVALNTNEQGEAKHKFKVPNAGQFRISYKVTDTKKHTIEGGYLFNVIGKDDNGSGYKFNDLELVLDKREYKPGDKVKVLINTNRENSTVLLFVRPTNGIYSKPTVIRLDGKNNVHEITIAKKDMPNFFVEGITVSNGKLHSITREVIVPPEKRIAKIEVLPSSKDYRPGANAKINLKLTDIDGKPFVGSTVVSIYDKSVEYISGGSNIPEIRAFFWKWRRSHYPQTESNLVRYFGNLLKNGETSMGNIGRFGHLVTNLNLSSAGKKNADKQDDAKDAKGEAESAAEFGEGKSLNRRKENNKKSKSPPRGYVEKQQDGGGEGSAGSKTVEPVIRKNFADTALWVGAITTNDDGTAEVSLKMPENLTTWKIRVWSMGHGTRVGQGEAEVVTSKNLIIRLQAPRFFVETDEVVLTANVHNYLKTEKTAQVVLALQGDTLKPMGSLTQTVKIPAGGEAKVDWRVKVIKEGTATITMKALTDEESDAMQMKFPVYVHGMLKMESFTGVIRPGKSSATVTVSVPKERKPEQSRLEVRYSPTLAGAMVDALPYLTSYPYKTSDTTLHRFLPTVITQNILKRMGLNLKEIEKKRTNLNAQEIGDDKERAKRWKRYKHNPVFNEAEVQKMVKQGLKDLTSMQMADGGWGWFYGYGSRSSAYQTALVVHGLHIAKQNDIALVPNMIQRGETWLKNHQNRQVQLLKNKAIWDAMSKKEKEKNRGFKYKTHADNLDAFVYMVLAEANVLDDNMNAFLYRDRTKLSVHAKAMFGLALHKQHDTKKLKMIMQNIDQFLVQDNENDTAYLKLPGTHWWYWYGSDIEVNAYYLKLLAKTNPQGEKAARLAKYIINNRRYGTYWRSTRDTAVAIEALAEYMQKSGEDKPDMTVQVFYDGQKMKEVKINKENLFSFDNRFVITGLAVAEGKHKIELKRTGKGRLYFNAYMTNFTKEDFITKAGLEIKVNRKFYQLIRDDKTEHVAGSRGQAVGQKVEKYKRKELANLATIKAGDLIEVELEIDSKNDYEKIIFEDMKVAGFEPVDLRSGYNSNSMGAYMELRDERVTFFVENLAHGKHSVSYKLRAEIPGKYSALPAKGSGMYAPELRANSDEWKVKIKDVDLIHVKAARK</sequence>
<feature type="compositionally biased region" description="Basic and acidic residues" evidence="1">
    <location>
        <begin position="528"/>
        <end position="543"/>
    </location>
</feature>
<dbReference type="Pfam" id="PF07678">
    <property type="entry name" value="TED_complement"/>
    <property type="match status" value="1"/>
</dbReference>
<dbReference type="InterPro" id="IPR051802">
    <property type="entry name" value="YfhM-like"/>
</dbReference>
<dbReference type="Gene3D" id="1.50.10.20">
    <property type="match status" value="1"/>
</dbReference>
<dbReference type="CDD" id="cd02891">
    <property type="entry name" value="A2M_like"/>
    <property type="match status" value="1"/>
</dbReference>
<dbReference type="Gene3D" id="2.20.130.20">
    <property type="match status" value="1"/>
</dbReference>
<dbReference type="InterPro" id="IPR001599">
    <property type="entry name" value="Macroglobln_a2"/>
</dbReference>
<gene>
    <name evidence="4" type="ORF">MNBD_PLANCTO02-2670</name>
</gene>
<protein>
    <submittedName>
        <fullName evidence="4">Alpha-2-macroglobulin domain protein</fullName>
    </submittedName>
</protein>
<dbReference type="SUPFAM" id="SSF48239">
    <property type="entry name" value="Terpenoid cyclases/Protein prenyltransferases"/>
    <property type="match status" value="1"/>
</dbReference>
<dbReference type="SMART" id="SM01359">
    <property type="entry name" value="A2M_N_2"/>
    <property type="match status" value="1"/>
</dbReference>
<dbReference type="Pfam" id="PF07703">
    <property type="entry name" value="A2M_BRD"/>
    <property type="match status" value="1"/>
</dbReference>
<dbReference type="GO" id="GO:0004866">
    <property type="term" value="F:endopeptidase inhibitor activity"/>
    <property type="evidence" value="ECO:0007669"/>
    <property type="project" value="InterPro"/>
</dbReference>
<dbReference type="InterPro" id="IPR011625">
    <property type="entry name" value="A2M_N_BRD"/>
</dbReference>
<dbReference type="Gene3D" id="2.60.40.10">
    <property type="entry name" value="Immunoglobulins"/>
    <property type="match status" value="1"/>
</dbReference>
<dbReference type="InterPro" id="IPR013783">
    <property type="entry name" value="Ig-like_fold"/>
</dbReference>
<dbReference type="GO" id="GO:0005615">
    <property type="term" value="C:extracellular space"/>
    <property type="evidence" value="ECO:0007669"/>
    <property type="project" value="InterPro"/>
</dbReference>